<dbReference type="InterPro" id="IPR052160">
    <property type="entry name" value="Gypsy_RT_Integrase-like"/>
</dbReference>
<gene>
    <name evidence="3" type="ORF">O3M35_004951</name>
</gene>
<reference evidence="3 4" key="1">
    <citation type="submission" date="2022-12" db="EMBL/GenBank/DDBJ databases">
        <title>Chromosome-level genome assembly of true bugs.</title>
        <authorList>
            <person name="Ma L."/>
            <person name="Li H."/>
        </authorList>
    </citation>
    <scope>NUCLEOTIDE SEQUENCE [LARGE SCALE GENOMIC DNA]</scope>
    <source>
        <strain evidence="3">Lab_2022b</strain>
    </source>
</reference>
<dbReference type="Gene3D" id="1.10.340.70">
    <property type="match status" value="1"/>
</dbReference>
<accession>A0AAW1DJ50</accession>
<protein>
    <recommendedName>
        <fullName evidence="2">Integrase zinc-binding domain-containing protein</fullName>
    </recommendedName>
</protein>
<feature type="compositionally biased region" description="Basic and acidic residues" evidence="1">
    <location>
        <begin position="951"/>
        <end position="961"/>
    </location>
</feature>
<evidence type="ECO:0000313" key="4">
    <source>
        <dbReference type="Proteomes" id="UP001461498"/>
    </source>
</evidence>
<organism evidence="3 4">
    <name type="scientific">Rhynocoris fuscipes</name>
    <dbReference type="NCBI Taxonomy" id="488301"/>
    <lineage>
        <taxon>Eukaryota</taxon>
        <taxon>Metazoa</taxon>
        <taxon>Ecdysozoa</taxon>
        <taxon>Arthropoda</taxon>
        <taxon>Hexapoda</taxon>
        <taxon>Insecta</taxon>
        <taxon>Pterygota</taxon>
        <taxon>Neoptera</taxon>
        <taxon>Paraneoptera</taxon>
        <taxon>Hemiptera</taxon>
        <taxon>Heteroptera</taxon>
        <taxon>Panheteroptera</taxon>
        <taxon>Cimicomorpha</taxon>
        <taxon>Reduviidae</taxon>
        <taxon>Harpactorinae</taxon>
        <taxon>Harpactorini</taxon>
        <taxon>Rhynocoris</taxon>
    </lineage>
</organism>
<dbReference type="Proteomes" id="UP001461498">
    <property type="component" value="Unassembled WGS sequence"/>
</dbReference>
<dbReference type="PANTHER" id="PTHR47266">
    <property type="entry name" value="ENDONUCLEASE-RELATED"/>
    <property type="match status" value="1"/>
</dbReference>
<feature type="domain" description="Integrase zinc-binding" evidence="2">
    <location>
        <begin position="262"/>
        <end position="315"/>
    </location>
</feature>
<keyword evidence="4" id="KW-1185">Reference proteome</keyword>
<dbReference type="Pfam" id="PF17921">
    <property type="entry name" value="Integrase_H2C2"/>
    <property type="match status" value="1"/>
</dbReference>
<feature type="compositionally biased region" description="Pro residues" evidence="1">
    <location>
        <begin position="118"/>
        <end position="127"/>
    </location>
</feature>
<evidence type="ECO:0000259" key="2">
    <source>
        <dbReference type="Pfam" id="PF17921"/>
    </source>
</evidence>
<evidence type="ECO:0000313" key="3">
    <source>
        <dbReference type="EMBL" id="KAK9510095.1"/>
    </source>
</evidence>
<proteinExistence type="predicted"/>
<comment type="caution">
    <text evidence="3">The sequence shown here is derived from an EMBL/GenBank/DDBJ whole genome shotgun (WGS) entry which is preliminary data.</text>
</comment>
<sequence length="1112" mass="124998">MEVEADPNLLVVNLDHCVSSETRQFGKSSCIYTTTMPPNTCGHDVLQLTTPVQCLGDINQPLSRIQHQHLTQLQPLQYPQVQVSYDNGTLQQPNGSLLAGGAPLYQPPPPTALHHYHPPPPGPPVSAPPTQTYHGGYLTPLSVAPTPSMPDYPPIMPAPTQNLSENVPSQCTEASPSFDHSTVASSSLEKPKTIEIVEPEPLPSDDYQYYKEIERLLATNELPSNTSPVYNKRLRKRAQNYILIGGVLHHNPKEPRRVIMTKEEQSMLLESYHISASSGVHIGIKKMFAKLRDEFFWRGMYVSVATYVRKCTRCSDSASIPIPPVISNNSHQEDSCSQTSGISTGVQTASRIWTDVEIQLCGPYKTTNNRNSHIAVIVDPESKFLLAAALPSSGLATRLTQFMMTNLFSFGFARAHLVISLELYSAVHDEFSRRTRDLRDCHGLLRRREKPICGWVDSLLAHLVDKKPHRWDRELDKFLYQFRTGEMKHFVRICASDDDYIGTVCPFYSMFQRPPCPLSATAASEDKENSFPISSCKTKFKRKREISKTVLCQQSADSMMPKRISAPSQKETISNNHEIACGKQDDSLSKQVNDPHKNGVETTKEADTLEPVHMAVTSIKSYLAETRMARQRRGNYNKYPDELRERMASYALKHGSQEAAKHFSTVLGIQVNDSTIRNLVKSRTRFGLTQRQEIAKYAIEKGIAEAAKHFSSTLNVTVSHYLIRRFISLYGPKRPHCKKNRNKMKKDTECLTAKVKNDIGNYANEHSIEETISHFRNLLGIHLMESAVKKLHEDYLQKHPSASHSQNDQRFVKQETAVTSFNEQNTVCCYSQADTNVGSQNSYYGNVQLYQPQYPAGTCPGRPPENVVGETRNSAVSQPFLLVPQENSSTFDLGLQEKVVKTNWVNNSNDEGGSVYQQYPSVNEQIFVEVVSDKSKINNVQNSEQISTTTEHQENQSEKVPKKTVAIKKRGKYSTFSPELRAEIGKYAVEHGCLKASHHFSSIIGRDLPESTARGIKEKYLKKLKYTEVTSLGYSPRGRAPRLGKYDEIVQDCLKELIKTGERASSFLAIITAKKILNKYEPNLLKENGGNVELNNSWAKSFLKRLGLRNNS</sequence>
<feature type="region of interest" description="Disordered" evidence="1">
    <location>
        <begin position="87"/>
        <end position="133"/>
    </location>
</feature>
<dbReference type="EMBL" id="JAPXFL010000002">
    <property type="protein sequence ID" value="KAK9510095.1"/>
    <property type="molecule type" value="Genomic_DNA"/>
</dbReference>
<dbReference type="InterPro" id="IPR041588">
    <property type="entry name" value="Integrase_H2C2"/>
</dbReference>
<dbReference type="AlphaFoldDB" id="A0AAW1DJ50"/>
<evidence type="ECO:0000256" key="1">
    <source>
        <dbReference type="SAM" id="MobiDB-lite"/>
    </source>
</evidence>
<feature type="region of interest" description="Disordered" evidence="1">
    <location>
        <begin position="944"/>
        <end position="963"/>
    </location>
</feature>
<feature type="region of interest" description="Disordered" evidence="1">
    <location>
        <begin position="164"/>
        <end position="186"/>
    </location>
</feature>
<name>A0AAW1DJ50_9HEMI</name>